<dbReference type="CDD" id="cd05008">
    <property type="entry name" value="SIS_GlmS_GlmD_1"/>
    <property type="match status" value="1"/>
</dbReference>
<dbReference type="AlphaFoldDB" id="A0A4V2NW62"/>
<keyword evidence="4" id="KW-1185">Reference proteome</keyword>
<dbReference type="Gene3D" id="3.40.50.10490">
    <property type="entry name" value="Glucose-6-phosphate isomerase like protein, domain 1"/>
    <property type="match status" value="2"/>
</dbReference>
<sequence length="339" mass="36424">MLREIHEQPEVLGRVIEEGWGAVHAAARALRTRGFRSVMIAARGTSDNAALYAKYLFEVNLGTPTALASPSAFTIYESEMNLGGVLAVGISQSGESRDVLETVRRAGDLGAATLSLTNDEGSALAQAAEFHLPLRAGKEESVAATKTYTAELLTLYLFVEALNGRATPGGAVRELPEQVRAGLKRGWEGTARYRYADYLVVTSRGYNLATAQEAALKLMETSYVVAQAFSAADLRHGPIAMIGRDFPVIAIIPPGRTRPGMVSLVRSLRQRGADVAVVCDEEGPVREAPCGFLLPGPCPEELSPVLYAVPLQVLAHDLARLKRLDPDAPRGLSKVTETW</sequence>
<evidence type="ECO:0000313" key="4">
    <source>
        <dbReference type="Proteomes" id="UP000295244"/>
    </source>
</evidence>
<dbReference type="CDD" id="cd05009">
    <property type="entry name" value="SIS_GlmS_GlmD_2"/>
    <property type="match status" value="1"/>
</dbReference>
<evidence type="ECO:0000256" key="1">
    <source>
        <dbReference type="ARBA" id="ARBA00022737"/>
    </source>
</evidence>
<dbReference type="GO" id="GO:0097367">
    <property type="term" value="F:carbohydrate derivative binding"/>
    <property type="evidence" value="ECO:0007669"/>
    <property type="project" value="InterPro"/>
</dbReference>
<dbReference type="PANTHER" id="PTHR10937:SF8">
    <property type="entry name" value="AMINOTRANSFERASE-RELATED"/>
    <property type="match status" value="1"/>
</dbReference>
<keyword evidence="1" id="KW-0677">Repeat</keyword>
<dbReference type="Proteomes" id="UP000295244">
    <property type="component" value="Unassembled WGS sequence"/>
</dbReference>
<dbReference type="InterPro" id="IPR035466">
    <property type="entry name" value="GlmS/AgaS_SIS"/>
</dbReference>
<feature type="domain" description="SIS" evidence="2">
    <location>
        <begin position="189"/>
        <end position="329"/>
    </location>
</feature>
<dbReference type="GO" id="GO:1901135">
    <property type="term" value="P:carbohydrate derivative metabolic process"/>
    <property type="evidence" value="ECO:0007669"/>
    <property type="project" value="InterPro"/>
</dbReference>
<dbReference type="SUPFAM" id="SSF53697">
    <property type="entry name" value="SIS domain"/>
    <property type="match status" value="1"/>
</dbReference>
<dbReference type="RefSeq" id="WP_132691996.1">
    <property type="nucleotide sequence ID" value="NZ_SKBU01000019.1"/>
</dbReference>
<gene>
    <name evidence="3" type="ORF">E0L93_11230</name>
</gene>
<accession>A0A4V2NW62</accession>
<dbReference type="PROSITE" id="PS51464">
    <property type="entry name" value="SIS"/>
    <property type="match status" value="2"/>
</dbReference>
<organism evidence="3 4">
    <name type="scientific">Rubrobacter taiwanensis</name>
    <dbReference type="NCBI Taxonomy" id="185139"/>
    <lineage>
        <taxon>Bacteria</taxon>
        <taxon>Bacillati</taxon>
        <taxon>Actinomycetota</taxon>
        <taxon>Rubrobacteria</taxon>
        <taxon>Rubrobacterales</taxon>
        <taxon>Rubrobacteraceae</taxon>
        <taxon>Rubrobacter</taxon>
    </lineage>
</organism>
<protein>
    <submittedName>
        <fullName evidence="3">SIS domain-containing protein</fullName>
    </submittedName>
</protein>
<reference evidence="3 4" key="1">
    <citation type="submission" date="2019-03" db="EMBL/GenBank/DDBJ databases">
        <title>Whole genome sequence of a novel Rubrobacter taiwanensis strain, isolated from Yellowstone National Park.</title>
        <authorList>
            <person name="Freed S."/>
            <person name="Ramaley R.F."/>
            <person name="Kyndt J.A."/>
        </authorList>
    </citation>
    <scope>NUCLEOTIDE SEQUENCE [LARGE SCALE GENOMIC DNA]</scope>
    <source>
        <strain evidence="3 4">Yellowstone</strain>
    </source>
</reference>
<dbReference type="InterPro" id="IPR035490">
    <property type="entry name" value="GlmS/FrlB_SIS"/>
</dbReference>
<dbReference type="Pfam" id="PF01380">
    <property type="entry name" value="SIS"/>
    <property type="match status" value="2"/>
</dbReference>
<dbReference type="InterPro" id="IPR046348">
    <property type="entry name" value="SIS_dom_sf"/>
</dbReference>
<evidence type="ECO:0000313" key="3">
    <source>
        <dbReference type="EMBL" id="TCJ16072.1"/>
    </source>
</evidence>
<name>A0A4V2NW62_9ACTN</name>
<evidence type="ECO:0000259" key="2">
    <source>
        <dbReference type="PROSITE" id="PS51464"/>
    </source>
</evidence>
<feature type="domain" description="SIS" evidence="2">
    <location>
        <begin position="26"/>
        <end position="168"/>
    </location>
</feature>
<dbReference type="PANTHER" id="PTHR10937">
    <property type="entry name" value="GLUCOSAMINE--FRUCTOSE-6-PHOSPHATE AMINOTRANSFERASE, ISOMERIZING"/>
    <property type="match status" value="1"/>
</dbReference>
<comment type="caution">
    <text evidence="3">The sequence shown here is derived from an EMBL/GenBank/DDBJ whole genome shotgun (WGS) entry which is preliminary data.</text>
</comment>
<dbReference type="EMBL" id="SKBU01000019">
    <property type="protein sequence ID" value="TCJ16072.1"/>
    <property type="molecule type" value="Genomic_DNA"/>
</dbReference>
<proteinExistence type="predicted"/>
<dbReference type="OrthoDB" id="9761808at2"/>
<dbReference type="InterPro" id="IPR001347">
    <property type="entry name" value="SIS_dom"/>
</dbReference>